<evidence type="ECO:0000313" key="1">
    <source>
        <dbReference type="EMBL" id="HIZ22567.1"/>
    </source>
</evidence>
<dbReference type="AlphaFoldDB" id="A0A9D2DSS3"/>
<name>A0A9D2DSS3_9FIRM</name>
<reference evidence="1" key="2">
    <citation type="submission" date="2021-04" db="EMBL/GenBank/DDBJ databases">
        <authorList>
            <person name="Gilroy R."/>
        </authorList>
    </citation>
    <scope>NUCLEOTIDE SEQUENCE</scope>
    <source>
        <strain evidence="1">14324</strain>
    </source>
</reference>
<gene>
    <name evidence="1" type="ORF">IAA21_07210</name>
</gene>
<proteinExistence type="predicted"/>
<evidence type="ECO:0000313" key="2">
    <source>
        <dbReference type="Proteomes" id="UP000824041"/>
    </source>
</evidence>
<organism evidence="1 2">
    <name type="scientific">Candidatus Blautia faecigallinarum</name>
    <dbReference type="NCBI Taxonomy" id="2838488"/>
    <lineage>
        <taxon>Bacteria</taxon>
        <taxon>Bacillati</taxon>
        <taxon>Bacillota</taxon>
        <taxon>Clostridia</taxon>
        <taxon>Lachnospirales</taxon>
        <taxon>Lachnospiraceae</taxon>
        <taxon>Blautia</taxon>
    </lineage>
</organism>
<dbReference type="Proteomes" id="UP000824041">
    <property type="component" value="Unassembled WGS sequence"/>
</dbReference>
<reference evidence="1" key="1">
    <citation type="journal article" date="2021" name="PeerJ">
        <title>Extensive microbial diversity within the chicken gut microbiome revealed by metagenomics and culture.</title>
        <authorList>
            <person name="Gilroy R."/>
            <person name="Ravi A."/>
            <person name="Getino M."/>
            <person name="Pursley I."/>
            <person name="Horton D.L."/>
            <person name="Alikhan N.F."/>
            <person name="Baker D."/>
            <person name="Gharbi K."/>
            <person name="Hall N."/>
            <person name="Watson M."/>
            <person name="Adriaenssens E.M."/>
            <person name="Foster-Nyarko E."/>
            <person name="Jarju S."/>
            <person name="Secka A."/>
            <person name="Antonio M."/>
            <person name="Oren A."/>
            <person name="Chaudhuri R.R."/>
            <person name="La Ragione R."/>
            <person name="Hildebrand F."/>
            <person name="Pallen M.J."/>
        </authorList>
    </citation>
    <scope>NUCLEOTIDE SEQUENCE</scope>
    <source>
        <strain evidence="1">14324</strain>
    </source>
</reference>
<dbReference type="EMBL" id="DXBU01000099">
    <property type="protein sequence ID" value="HIZ22567.1"/>
    <property type="molecule type" value="Genomic_DNA"/>
</dbReference>
<accession>A0A9D2DSS3</accession>
<comment type="caution">
    <text evidence="1">The sequence shown here is derived from an EMBL/GenBank/DDBJ whole genome shotgun (WGS) entry which is preliminary data.</text>
</comment>
<sequence length="215" mass="25170">MQKYSTIIGVIELRQSGIGYRTTKKRYNIGNSTVTLIMNRFHELGFSLEELKAMPPKKVEEAFYPPENLRRTEKELPDFFQIHQRMMAMETPDLAFQWMEYKKEHPNGYQLSQFYKLYRDFLRENFGQDSVSMPVERIPGERMYIDWVGNQPELLTDPATGEIHKVHVFATTFGFSSRVYAEVFLDERLPSFITGVAHALEYYGAVPKYLVPDNC</sequence>
<protein>
    <submittedName>
        <fullName evidence="1">Transposase</fullName>
    </submittedName>
</protein>